<proteinExistence type="predicted"/>
<keyword evidence="3" id="KW-1185">Reference proteome</keyword>
<gene>
    <name evidence="2" type="ORF">EV385_2556</name>
</gene>
<evidence type="ECO:0000313" key="2">
    <source>
        <dbReference type="EMBL" id="RZU50773.1"/>
    </source>
</evidence>
<dbReference type="Proteomes" id="UP000292564">
    <property type="component" value="Unassembled WGS sequence"/>
</dbReference>
<evidence type="ECO:0000313" key="3">
    <source>
        <dbReference type="Proteomes" id="UP000292564"/>
    </source>
</evidence>
<dbReference type="OrthoDB" id="3296975at2"/>
<dbReference type="RefSeq" id="WP_130509650.1">
    <property type="nucleotide sequence ID" value="NZ_SHKY01000001.1"/>
</dbReference>
<evidence type="ECO:0000256" key="1">
    <source>
        <dbReference type="SAM" id="MobiDB-lite"/>
    </source>
</evidence>
<sequence>MSIPNIGPELPDPGGYEAAETQRRGNLSLVYRDEPVTDEVRAASTRASVVTHRFGGVRYALCRPAARRAPAAGRAAPAKDGESDESE</sequence>
<protein>
    <submittedName>
        <fullName evidence="2">Uncharacterized protein</fullName>
    </submittedName>
</protein>
<organism evidence="2 3">
    <name type="scientific">Krasilnikovia cinnamomea</name>
    <dbReference type="NCBI Taxonomy" id="349313"/>
    <lineage>
        <taxon>Bacteria</taxon>
        <taxon>Bacillati</taxon>
        <taxon>Actinomycetota</taxon>
        <taxon>Actinomycetes</taxon>
        <taxon>Micromonosporales</taxon>
        <taxon>Micromonosporaceae</taxon>
        <taxon>Krasilnikovia</taxon>
    </lineage>
</organism>
<feature type="region of interest" description="Disordered" evidence="1">
    <location>
        <begin position="66"/>
        <end position="87"/>
    </location>
</feature>
<comment type="caution">
    <text evidence="2">The sequence shown here is derived from an EMBL/GenBank/DDBJ whole genome shotgun (WGS) entry which is preliminary data.</text>
</comment>
<name>A0A4Q7ZKB9_9ACTN</name>
<reference evidence="2 3" key="1">
    <citation type="submission" date="2019-02" db="EMBL/GenBank/DDBJ databases">
        <title>Sequencing the genomes of 1000 actinobacteria strains.</title>
        <authorList>
            <person name="Klenk H.-P."/>
        </authorList>
    </citation>
    <scope>NUCLEOTIDE SEQUENCE [LARGE SCALE GENOMIC DNA]</scope>
    <source>
        <strain evidence="2 3">DSM 45162</strain>
    </source>
</reference>
<dbReference type="AlphaFoldDB" id="A0A4Q7ZKB9"/>
<accession>A0A4Q7ZKB9</accession>
<dbReference type="EMBL" id="SHKY01000001">
    <property type="protein sequence ID" value="RZU50773.1"/>
    <property type="molecule type" value="Genomic_DNA"/>
</dbReference>
<feature type="compositionally biased region" description="Low complexity" evidence="1">
    <location>
        <begin position="66"/>
        <end position="78"/>
    </location>
</feature>